<comment type="caution">
    <text evidence="22">The sequence shown here is derived from an EMBL/GenBank/DDBJ whole genome shotgun (WGS) entry which is preliminary data.</text>
</comment>
<dbReference type="Gene3D" id="3.30.465.10">
    <property type="match status" value="1"/>
</dbReference>
<name>A0ABU9H726_9GAMM</name>
<keyword evidence="10 20" id="KW-0285">Flavoprotein</keyword>
<evidence type="ECO:0000256" key="16">
    <source>
        <dbReference type="ARBA" id="ARBA00023306"/>
    </source>
</evidence>
<dbReference type="HAMAP" id="MF_00037">
    <property type="entry name" value="MurB"/>
    <property type="match status" value="1"/>
</dbReference>
<proteinExistence type="inferred from homology"/>
<dbReference type="NCBIfam" id="TIGR00179">
    <property type="entry name" value="murB"/>
    <property type="match status" value="1"/>
</dbReference>
<comment type="function">
    <text evidence="2 20">Cell wall formation.</text>
</comment>
<evidence type="ECO:0000256" key="9">
    <source>
        <dbReference type="ARBA" id="ARBA00022618"/>
    </source>
</evidence>
<evidence type="ECO:0000313" key="22">
    <source>
        <dbReference type="EMBL" id="MEL0657674.1"/>
    </source>
</evidence>
<dbReference type="Pfam" id="PF02873">
    <property type="entry name" value="MurB_C"/>
    <property type="match status" value="1"/>
</dbReference>
<dbReference type="RefSeq" id="WP_341626438.1">
    <property type="nucleotide sequence ID" value="NZ_JBAKBA010000001.1"/>
</dbReference>
<evidence type="ECO:0000313" key="23">
    <source>
        <dbReference type="Proteomes" id="UP001366060"/>
    </source>
</evidence>
<dbReference type="Pfam" id="PF01565">
    <property type="entry name" value="FAD_binding_4"/>
    <property type="match status" value="1"/>
</dbReference>
<protein>
    <recommendedName>
        <fullName evidence="7 20">UDP-N-acetylenolpyruvoylglucosamine reductase</fullName>
        <ecNumber evidence="6 20">1.3.1.98</ecNumber>
    </recommendedName>
    <alternativeName>
        <fullName evidence="18 20">UDP-N-acetylmuramate dehydrogenase</fullName>
    </alternativeName>
</protein>
<evidence type="ECO:0000256" key="13">
    <source>
        <dbReference type="ARBA" id="ARBA00022960"/>
    </source>
</evidence>
<dbReference type="Gene3D" id="3.30.43.10">
    <property type="entry name" value="Uridine Diphospho-n-acetylenolpyruvylglucosamine Reductase, domain 2"/>
    <property type="match status" value="1"/>
</dbReference>
<dbReference type="PANTHER" id="PTHR21071:SF4">
    <property type="entry name" value="UDP-N-ACETYLENOLPYRUVOYLGLUCOSAMINE REDUCTASE"/>
    <property type="match status" value="1"/>
</dbReference>
<sequence>MIEKNSSLKAFNSFSIDAHAHLLFHFQQLSELPQLLALIKKTRAANKPILVLGGGSNTLFCNDFSGLVIKVELMGITQSENDQYHLLEVAAGEDWHELVEDTVAQGIDGLENLALIPGVVGAAPVQNIGAYGVEFKDFCTSVDYIDLEEGTLKTLSNEGCLFAYRDSIFKGELKDRALITSVSLKLPKQWQAHCRYGLLQGLDETESSVSAQQIFDSVCRIRSEKLPDPKVLGNAGSFFKNPIVSDNLSEQLLSHHPDMPHYPQDDGSVKLAAGWLIDQCGLKGKKIGGAAVHLQQALVLINEDGKATASDVIQLAWHVREQVLHKFAVLLEHEVRFIDAQGETNLLQVIENV</sequence>
<evidence type="ECO:0000256" key="12">
    <source>
        <dbReference type="ARBA" id="ARBA00022857"/>
    </source>
</evidence>
<evidence type="ECO:0000256" key="17">
    <source>
        <dbReference type="ARBA" id="ARBA00023316"/>
    </source>
</evidence>
<evidence type="ECO:0000256" key="2">
    <source>
        <dbReference type="ARBA" id="ARBA00003921"/>
    </source>
</evidence>
<dbReference type="InterPro" id="IPR016166">
    <property type="entry name" value="FAD-bd_PCMH"/>
</dbReference>
<dbReference type="NCBIfam" id="NF000755">
    <property type="entry name" value="PRK00046.1"/>
    <property type="match status" value="1"/>
</dbReference>
<keyword evidence="8 20" id="KW-0963">Cytoplasm</keyword>
<evidence type="ECO:0000256" key="5">
    <source>
        <dbReference type="ARBA" id="ARBA00010485"/>
    </source>
</evidence>
<dbReference type="SUPFAM" id="SSF56194">
    <property type="entry name" value="Uridine diphospho-N-Acetylenolpyruvylglucosamine reductase, MurB, C-terminal domain"/>
    <property type="match status" value="1"/>
</dbReference>
<dbReference type="GO" id="GO:0008762">
    <property type="term" value="F:UDP-N-acetylmuramate dehydrogenase activity"/>
    <property type="evidence" value="ECO:0007669"/>
    <property type="project" value="UniProtKB-EC"/>
</dbReference>
<dbReference type="PROSITE" id="PS51387">
    <property type="entry name" value="FAD_PCMH"/>
    <property type="match status" value="1"/>
</dbReference>
<keyword evidence="16 20" id="KW-0131">Cell cycle</keyword>
<dbReference type="EC" id="1.3.1.98" evidence="6 20"/>
<evidence type="ECO:0000256" key="1">
    <source>
        <dbReference type="ARBA" id="ARBA00001974"/>
    </source>
</evidence>
<dbReference type="Gene3D" id="3.90.78.10">
    <property type="entry name" value="UDP-N-acetylenolpyruvoylglucosamine reductase, C-terminal domain"/>
    <property type="match status" value="1"/>
</dbReference>
<comment type="similarity">
    <text evidence="5 20">Belongs to the MurB family.</text>
</comment>
<feature type="active site" description="Proton donor" evidence="20">
    <location>
        <position position="237"/>
    </location>
</feature>
<keyword evidence="14 20" id="KW-0573">Peptidoglycan synthesis</keyword>
<dbReference type="InterPro" id="IPR036635">
    <property type="entry name" value="MurB_C_sf"/>
</dbReference>
<evidence type="ECO:0000256" key="3">
    <source>
        <dbReference type="ARBA" id="ARBA00004496"/>
    </source>
</evidence>
<reference evidence="22 23" key="1">
    <citation type="submission" date="2024-02" db="EMBL/GenBank/DDBJ databases">
        <title>Bacteria isolated from the canopy kelp, Nereocystis luetkeana.</title>
        <authorList>
            <person name="Pfister C.A."/>
            <person name="Younker I.T."/>
            <person name="Light S.H."/>
        </authorList>
    </citation>
    <scope>NUCLEOTIDE SEQUENCE [LARGE SCALE GENOMIC DNA]</scope>
    <source>
        <strain evidence="22 23">TI.2.07</strain>
    </source>
</reference>
<comment type="catalytic activity">
    <reaction evidence="19 20">
        <text>UDP-N-acetyl-alpha-D-muramate + NADP(+) = UDP-N-acetyl-3-O-(1-carboxyvinyl)-alpha-D-glucosamine + NADPH + H(+)</text>
        <dbReference type="Rhea" id="RHEA:12248"/>
        <dbReference type="ChEBI" id="CHEBI:15378"/>
        <dbReference type="ChEBI" id="CHEBI:57783"/>
        <dbReference type="ChEBI" id="CHEBI:58349"/>
        <dbReference type="ChEBI" id="CHEBI:68483"/>
        <dbReference type="ChEBI" id="CHEBI:70757"/>
        <dbReference type="EC" id="1.3.1.98"/>
    </reaction>
</comment>
<comment type="cofactor">
    <cofactor evidence="1 20">
        <name>FAD</name>
        <dbReference type="ChEBI" id="CHEBI:57692"/>
    </cofactor>
</comment>
<dbReference type="PANTHER" id="PTHR21071">
    <property type="entry name" value="UDP-N-ACETYLENOLPYRUVOYLGLUCOSAMINE REDUCTASE"/>
    <property type="match status" value="1"/>
</dbReference>
<keyword evidence="9 20" id="KW-0132">Cell division</keyword>
<evidence type="ECO:0000256" key="19">
    <source>
        <dbReference type="ARBA" id="ARBA00048914"/>
    </source>
</evidence>
<organism evidence="22 23">
    <name type="scientific">Psychromonas arctica</name>
    <dbReference type="NCBI Taxonomy" id="168275"/>
    <lineage>
        <taxon>Bacteria</taxon>
        <taxon>Pseudomonadati</taxon>
        <taxon>Pseudomonadota</taxon>
        <taxon>Gammaproteobacteria</taxon>
        <taxon>Alteromonadales</taxon>
        <taxon>Psychromonadaceae</taxon>
        <taxon>Psychromonas</taxon>
    </lineage>
</organism>
<dbReference type="InterPro" id="IPR006094">
    <property type="entry name" value="Oxid_FAD_bind_N"/>
</dbReference>
<evidence type="ECO:0000256" key="15">
    <source>
        <dbReference type="ARBA" id="ARBA00023002"/>
    </source>
</evidence>
<dbReference type="InterPro" id="IPR016169">
    <property type="entry name" value="FAD-bd_PCMH_sub2"/>
</dbReference>
<evidence type="ECO:0000256" key="11">
    <source>
        <dbReference type="ARBA" id="ARBA00022827"/>
    </source>
</evidence>
<dbReference type="Proteomes" id="UP001366060">
    <property type="component" value="Unassembled WGS sequence"/>
</dbReference>
<dbReference type="InterPro" id="IPR011601">
    <property type="entry name" value="MurB_C"/>
</dbReference>
<comment type="subcellular location">
    <subcellularLocation>
        <location evidence="3 20">Cytoplasm</location>
    </subcellularLocation>
</comment>
<dbReference type="InterPro" id="IPR003170">
    <property type="entry name" value="MurB"/>
</dbReference>
<gene>
    <name evidence="20 22" type="primary">murB</name>
    <name evidence="22" type="ORF">V6255_00855</name>
</gene>
<evidence type="ECO:0000256" key="8">
    <source>
        <dbReference type="ARBA" id="ARBA00022490"/>
    </source>
</evidence>
<comment type="pathway">
    <text evidence="4 20">Cell wall biogenesis; peptidoglycan biosynthesis.</text>
</comment>
<evidence type="ECO:0000256" key="18">
    <source>
        <dbReference type="ARBA" id="ARBA00031026"/>
    </source>
</evidence>
<feature type="active site" evidence="20">
    <location>
        <position position="165"/>
    </location>
</feature>
<keyword evidence="23" id="KW-1185">Reference proteome</keyword>
<evidence type="ECO:0000256" key="7">
    <source>
        <dbReference type="ARBA" id="ARBA00015188"/>
    </source>
</evidence>
<feature type="domain" description="FAD-binding PCMH-type" evidence="21">
    <location>
        <begin position="16"/>
        <end position="189"/>
    </location>
</feature>
<dbReference type="EMBL" id="JBAKBA010000001">
    <property type="protein sequence ID" value="MEL0657674.1"/>
    <property type="molecule type" value="Genomic_DNA"/>
</dbReference>
<dbReference type="SUPFAM" id="SSF56176">
    <property type="entry name" value="FAD-binding/transporter-associated domain-like"/>
    <property type="match status" value="1"/>
</dbReference>
<feature type="active site" evidence="20">
    <location>
        <position position="334"/>
    </location>
</feature>
<evidence type="ECO:0000256" key="6">
    <source>
        <dbReference type="ARBA" id="ARBA00012518"/>
    </source>
</evidence>
<accession>A0ABU9H726</accession>
<dbReference type="InterPro" id="IPR036318">
    <property type="entry name" value="FAD-bd_PCMH-like_sf"/>
</dbReference>
<evidence type="ECO:0000259" key="21">
    <source>
        <dbReference type="PROSITE" id="PS51387"/>
    </source>
</evidence>
<keyword evidence="12 20" id="KW-0521">NADP</keyword>
<evidence type="ECO:0000256" key="10">
    <source>
        <dbReference type="ARBA" id="ARBA00022630"/>
    </source>
</evidence>
<evidence type="ECO:0000256" key="20">
    <source>
        <dbReference type="HAMAP-Rule" id="MF_00037"/>
    </source>
</evidence>
<evidence type="ECO:0000256" key="14">
    <source>
        <dbReference type="ARBA" id="ARBA00022984"/>
    </source>
</evidence>
<keyword evidence="15 20" id="KW-0560">Oxidoreductase</keyword>
<dbReference type="InterPro" id="IPR016167">
    <property type="entry name" value="FAD-bd_PCMH_sub1"/>
</dbReference>
<keyword evidence="17 20" id="KW-0961">Cell wall biogenesis/degradation</keyword>
<evidence type="ECO:0000256" key="4">
    <source>
        <dbReference type="ARBA" id="ARBA00004752"/>
    </source>
</evidence>
<keyword evidence="13 20" id="KW-0133">Cell shape</keyword>
<keyword evidence="11 20" id="KW-0274">FAD</keyword>